<dbReference type="PANTHER" id="PTHR33223">
    <property type="entry name" value="CCHC-TYPE DOMAIN-CONTAINING PROTEIN"/>
    <property type="match status" value="1"/>
</dbReference>
<feature type="domain" description="Retrotransposon gag" evidence="2">
    <location>
        <begin position="13"/>
        <end position="104"/>
    </location>
</feature>
<gene>
    <name evidence="3" type="ORF">CR513_01711</name>
</gene>
<dbReference type="InterPro" id="IPR005162">
    <property type="entry name" value="Retrotrans_gag_dom"/>
</dbReference>
<dbReference type="PANTHER" id="PTHR33223:SF10">
    <property type="entry name" value="AMINOTRANSFERASE-LIKE PLANT MOBILE DOMAIN-CONTAINING PROTEIN"/>
    <property type="match status" value="1"/>
</dbReference>
<evidence type="ECO:0000313" key="3">
    <source>
        <dbReference type="EMBL" id="RDY13381.1"/>
    </source>
</evidence>
<dbReference type="OrthoDB" id="1750444at2759"/>
<keyword evidence="4" id="KW-1185">Reference proteome</keyword>
<feature type="region of interest" description="Disordered" evidence="1">
    <location>
        <begin position="169"/>
        <end position="206"/>
    </location>
</feature>
<feature type="non-terminal residue" evidence="3">
    <location>
        <position position="1"/>
    </location>
</feature>
<feature type="compositionally biased region" description="Basic and acidic residues" evidence="1">
    <location>
        <begin position="185"/>
        <end position="206"/>
    </location>
</feature>
<protein>
    <recommendedName>
        <fullName evidence="2">Retrotransposon gag domain-containing protein</fullName>
    </recommendedName>
</protein>
<proteinExistence type="predicted"/>
<dbReference type="Proteomes" id="UP000257109">
    <property type="component" value="Unassembled WGS sequence"/>
</dbReference>
<accession>A0A371IE96</accession>
<dbReference type="Pfam" id="PF03732">
    <property type="entry name" value="Retrotrans_gag"/>
    <property type="match status" value="1"/>
</dbReference>
<comment type="caution">
    <text evidence="3">The sequence shown here is derived from an EMBL/GenBank/DDBJ whole genome shotgun (WGS) entry which is preliminary data.</text>
</comment>
<dbReference type="EMBL" id="QJKJ01000289">
    <property type="protein sequence ID" value="RDY13381.1"/>
    <property type="molecule type" value="Genomic_DNA"/>
</dbReference>
<evidence type="ECO:0000313" key="4">
    <source>
        <dbReference type="Proteomes" id="UP000257109"/>
    </source>
</evidence>
<organism evidence="3 4">
    <name type="scientific">Mucuna pruriens</name>
    <name type="common">Velvet bean</name>
    <name type="synonym">Dolichos pruriens</name>
    <dbReference type="NCBI Taxonomy" id="157652"/>
    <lineage>
        <taxon>Eukaryota</taxon>
        <taxon>Viridiplantae</taxon>
        <taxon>Streptophyta</taxon>
        <taxon>Embryophyta</taxon>
        <taxon>Tracheophyta</taxon>
        <taxon>Spermatophyta</taxon>
        <taxon>Magnoliopsida</taxon>
        <taxon>eudicotyledons</taxon>
        <taxon>Gunneridae</taxon>
        <taxon>Pentapetalae</taxon>
        <taxon>rosids</taxon>
        <taxon>fabids</taxon>
        <taxon>Fabales</taxon>
        <taxon>Fabaceae</taxon>
        <taxon>Papilionoideae</taxon>
        <taxon>50 kb inversion clade</taxon>
        <taxon>NPAAA clade</taxon>
        <taxon>indigoferoid/millettioid clade</taxon>
        <taxon>Phaseoleae</taxon>
        <taxon>Mucuna</taxon>
    </lineage>
</organism>
<reference evidence="3" key="1">
    <citation type="submission" date="2018-05" db="EMBL/GenBank/DDBJ databases">
        <title>Draft genome of Mucuna pruriens seed.</title>
        <authorList>
            <person name="Nnadi N.E."/>
            <person name="Vos R."/>
            <person name="Hasami M.H."/>
            <person name="Devisetty U.K."/>
            <person name="Aguiy J.C."/>
        </authorList>
    </citation>
    <scope>NUCLEOTIDE SEQUENCE [LARGE SCALE GENOMIC DNA]</scope>
    <source>
        <strain evidence="3">JCA_2017</strain>
    </source>
</reference>
<name>A0A371IE96_MUCPR</name>
<evidence type="ECO:0000256" key="1">
    <source>
        <dbReference type="SAM" id="MobiDB-lite"/>
    </source>
</evidence>
<evidence type="ECO:0000259" key="2">
    <source>
        <dbReference type="Pfam" id="PF03732"/>
    </source>
</evidence>
<dbReference type="AlphaFoldDB" id="A0A371IE96"/>
<sequence length="206" mass="23489">MYISKGSDTLSCKMFPSTLRGVTMQWLSTLLARTIRSFKDLVILFVSQFVANKAKRLKVVDLFNIRQAKGEKLKSYLARFNNATVRVNDPNQKFFVKGFQKGLRVGQFSDALALRRSSKKHIEVKEDLADQLEAKHQPLVTQEMKQGFPRKQQADGHLGEDKMSDVNFTRLMNKDKGTPANQGGVEKEADEGQRRIGQEDIRRGER</sequence>